<dbReference type="SUPFAM" id="SSF51735">
    <property type="entry name" value="NAD(P)-binding Rossmann-fold domains"/>
    <property type="match status" value="1"/>
</dbReference>
<dbReference type="InterPro" id="IPR051604">
    <property type="entry name" value="Ergot_Alk_Oxidoreductase"/>
</dbReference>
<accession>A0ABY4JIU6</accession>
<dbReference type="Pfam" id="PF05368">
    <property type="entry name" value="NmrA"/>
    <property type="match status" value="1"/>
</dbReference>
<evidence type="ECO:0000313" key="3">
    <source>
        <dbReference type="Proteomes" id="UP000830639"/>
    </source>
</evidence>
<organism evidence="2 3">
    <name type="scientific">Gottfriedia acidiceleris</name>
    <dbReference type="NCBI Taxonomy" id="371036"/>
    <lineage>
        <taxon>Bacteria</taxon>
        <taxon>Bacillati</taxon>
        <taxon>Bacillota</taxon>
        <taxon>Bacilli</taxon>
        <taxon>Bacillales</taxon>
        <taxon>Bacillaceae</taxon>
        <taxon>Gottfriedia</taxon>
    </lineage>
</organism>
<dbReference type="PANTHER" id="PTHR43162">
    <property type="match status" value="1"/>
</dbReference>
<dbReference type="RefSeq" id="WP_248266166.1">
    <property type="nucleotide sequence ID" value="NZ_CP096034.1"/>
</dbReference>
<gene>
    <name evidence="2" type="ORF">MY490_13360</name>
</gene>
<dbReference type="InterPro" id="IPR008030">
    <property type="entry name" value="NmrA-like"/>
</dbReference>
<dbReference type="PANTHER" id="PTHR43162:SF1">
    <property type="entry name" value="PRESTALK A DIFFERENTIATION PROTEIN A"/>
    <property type="match status" value="1"/>
</dbReference>
<dbReference type="Gene3D" id="3.40.50.720">
    <property type="entry name" value="NAD(P)-binding Rossmann-like Domain"/>
    <property type="match status" value="1"/>
</dbReference>
<dbReference type="InterPro" id="IPR036291">
    <property type="entry name" value="NAD(P)-bd_dom_sf"/>
</dbReference>
<sequence>MILVTGAKGTVGKEVVRELLKVNANFKLSTSKKNTSHVYLNFEDPKSIRPAFQGITKLFLIRPPHLADKKYFEPVIEIAKEVGIEQIVFLSLLGADKNKVVPHSKIEELIINSGIPYTFLRPSFFMQNLLNQHVEELIKENIIFVPAGKGKTSFIDTRDIGIVAAKALTENGHRFKSYSLTGNEAISYYEVAEILSKHLRKDIIYTNPSILTFWRKMRKKGLARDFIIVMIGIYTTAKLGLAKKVTTDLEGLLGREPIKFEQFVIDYLDLLK</sequence>
<dbReference type="EMBL" id="CP096034">
    <property type="protein sequence ID" value="UPM52818.1"/>
    <property type="molecule type" value="Genomic_DNA"/>
</dbReference>
<name>A0ABY4JIU6_9BACI</name>
<dbReference type="Gene3D" id="3.90.25.10">
    <property type="entry name" value="UDP-galactose 4-epimerase, domain 1"/>
    <property type="match status" value="1"/>
</dbReference>
<evidence type="ECO:0000259" key="1">
    <source>
        <dbReference type="Pfam" id="PF05368"/>
    </source>
</evidence>
<protein>
    <submittedName>
        <fullName evidence="2">SDR family oxidoreductase</fullName>
    </submittedName>
</protein>
<evidence type="ECO:0000313" key="2">
    <source>
        <dbReference type="EMBL" id="UPM52818.1"/>
    </source>
</evidence>
<dbReference type="Proteomes" id="UP000830639">
    <property type="component" value="Chromosome"/>
</dbReference>
<feature type="domain" description="NmrA-like" evidence="1">
    <location>
        <begin position="2"/>
        <end position="207"/>
    </location>
</feature>
<dbReference type="CDD" id="cd05269">
    <property type="entry name" value="TMR_SDR_a"/>
    <property type="match status" value="1"/>
</dbReference>
<reference evidence="2 3" key="1">
    <citation type="submission" date="2022-04" db="EMBL/GenBank/DDBJ databases">
        <title>Mechanism of arsenic methylation and mitigation arsenic toxicity by Bacillus sp. LH14 from an Arsenic-Contaminated Paddy Soil.</title>
        <authorList>
            <person name="Wang D."/>
        </authorList>
    </citation>
    <scope>NUCLEOTIDE SEQUENCE [LARGE SCALE GENOMIC DNA]</scope>
    <source>
        <strain evidence="2 3">LH14</strain>
    </source>
</reference>
<keyword evidence="3" id="KW-1185">Reference proteome</keyword>
<proteinExistence type="predicted"/>